<dbReference type="OrthoDB" id="25155at2157"/>
<dbReference type="Proteomes" id="UP000282322">
    <property type="component" value="Unassembled WGS sequence"/>
</dbReference>
<evidence type="ECO:0000256" key="2">
    <source>
        <dbReference type="ARBA" id="ARBA00022801"/>
    </source>
</evidence>
<keyword evidence="2 4" id="KW-0378">Hydrolase</keyword>
<dbReference type="PANTHER" id="PTHR43046:SF14">
    <property type="entry name" value="MUTT_NUDIX FAMILY PROTEIN"/>
    <property type="match status" value="1"/>
</dbReference>
<dbReference type="PROSITE" id="PS51462">
    <property type="entry name" value="NUDIX"/>
    <property type="match status" value="1"/>
</dbReference>
<evidence type="ECO:0000256" key="1">
    <source>
        <dbReference type="ARBA" id="ARBA00001946"/>
    </source>
</evidence>
<dbReference type="PANTHER" id="PTHR43046">
    <property type="entry name" value="GDP-MANNOSE MANNOSYL HYDROLASE"/>
    <property type="match status" value="1"/>
</dbReference>
<dbReference type="EMBL" id="RRCH01000029">
    <property type="protein sequence ID" value="RRJ29254.1"/>
    <property type="molecule type" value="Genomic_DNA"/>
</dbReference>
<dbReference type="InterPro" id="IPR015797">
    <property type="entry name" value="NUDIX_hydrolase-like_dom_sf"/>
</dbReference>
<dbReference type="Pfam" id="PF00293">
    <property type="entry name" value="NUDIX"/>
    <property type="match status" value="1"/>
</dbReference>
<evidence type="ECO:0000313" key="4">
    <source>
        <dbReference type="EMBL" id="RRJ29254.1"/>
    </source>
</evidence>
<feature type="domain" description="Nudix hydrolase" evidence="3">
    <location>
        <begin position="5"/>
        <end position="132"/>
    </location>
</feature>
<proteinExistence type="predicted"/>
<dbReference type="GO" id="GO:0016787">
    <property type="term" value="F:hydrolase activity"/>
    <property type="evidence" value="ECO:0007669"/>
    <property type="project" value="UniProtKB-KW"/>
</dbReference>
<name>A0A3P3R796_9EURY</name>
<accession>A0A3P3R796</accession>
<evidence type="ECO:0000259" key="3">
    <source>
        <dbReference type="PROSITE" id="PS51462"/>
    </source>
</evidence>
<comment type="cofactor">
    <cofactor evidence="1">
        <name>Mg(2+)</name>
        <dbReference type="ChEBI" id="CHEBI:18420"/>
    </cofactor>
</comment>
<comment type="caution">
    <text evidence="4">The sequence shown here is derived from an EMBL/GenBank/DDBJ whole genome shotgun (WGS) entry which is preliminary data.</text>
</comment>
<gene>
    <name evidence="4" type="ORF">EIK79_13920</name>
</gene>
<keyword evidence="5" id="KW-1185">Reference proteome</keyword>
<dbReference type="PRINTS" id="PR00502">
    <property type="entry name" value="NUDIXFAMILY"/>
</dbReference>
<dbReference type="InterPro" id="IPR000086">
    <property type="entry name" value="NUDIX_hydrolase_dom"/>
</dbReference>
<dbReference type="SUPFAM" id="SSF55811">
    <property type="entry name" value="Nudix"/>
    <property type="match status" value="1"/>
</dbReference>
<dbReference type="PROSITE" id="PS00893">
    <property type="entry name" value="NUDIX_BOX"/>
    <property type="match status" value="1"/>
</dbReference>
<organism evidence="4 5">
    <name type="scientific">Halocatena pleomorpha</name>
    <dbReference type="NCBI Taxonomy" id="1785090"/>
    <lineage>
        <taxon>Archaea</taxon>
        <taxon>Methanobacteriati</taxon>
        <taxon>Methanobacteriota</taxon>
        <taxon>Stenosarchaea group</taxon>
        <taxon>Halobacteria</taxon>
        <taxon>Halobacteriales</taxon>
        <taxon>Natronomonadaceae</taxon>
        <taxon>Halocatena</taxon>
    </lineage>
</organism>
<dbReference type="InterPro" id="IPR020084">
    <property type="entry name" value="NUDIX_hydrolase_CS"/>
</dbReference>
<sequence>MRASPRGWGVGALVVDADERVLLVQENGQWYVPGGRLEADESPETGAIREVREETGVDVRLRGLGAIAEQTFSHETTGESFVFRFGMFKATPETTEVANDPGLPDESISSVEWHTSVPADTYTRDLVVELLG</sequence>
<dbReference type="Gene3D" id="3.90.79.10">
    <property type="entry name" value="Nucleoside Triphosphate Pyrophosphohydrolase"/>
    <property type="match status" value="1"/>
</dbReference>
<dbReference type="InterPro" id="IPR020476">
    <property type="entry name" value="Nudix_hydrolase"/>
</dbReference>
<protein>
    <submittedName>
        <fullName evidence="4">NUDIX hydrolase</fullName>
    </submittedName>
</protein>
<dbReference type="AlphaFoldDB" id="A0A3P3R796"/>
<reference evidence="4 5" key="1">
    <citation type="submission" date="2018-11" db="EMBL/GenBank/DDBJ databases">
        <title>Taxonoimc description of Halomarina strain SPP-AMP-1.</title>
        <authorList>
            <person name="Pal Y."/>
            <person name="Srinivasana K."/>
            <person name="Verma A."/>
            <person name="Kumar P."/>
        </authorList>
    </citation>
    <scope>NUCLEOTIDE SEQUENCE [LARGE SCALE GENOMIC DNA]</scope>
    <source>
        <strain evidence="4 5">SPP-AMP-1</strain>
    </source>
</reference>
<dbReference type="CDD" id="cd02883">
    <property type="entry name" value="NUDIX_Hydrolase"/>
    <property type="match status" value="1"/>
</dbReference>
<evidence type="ECO:0000313" key="5">
    <source>
        <dbReference type="Proteomes" id="UP000282322"/>
    </source>
</evidence>